<protein>
    <submittedName>
        <fullName evidence="2">Uncharacterized protein</fullName>
    </submittedName>
</protein>
<accession>A0A147HSP4</accession>
<feature type="region of interest" description="Disordered" evidence="1">
    <location>
        <begin position="45"/>
        <end position="88"/>
    </location>
</feature>
<reference evidence="2 3" key="1">
    <citation type="journal article" date="2016" name="Front. Microbiol.">
        <title>Genomic Resource of Rice Seed Associated Bacteria.</title>
        <authorList>
            <person name="Midha S."/>
            <person name="Bansal K."/>
            <person name="Sharma S."/>
            <person name="Kumar N."/>
            <person name="Patil P.P."/>
            <person name="Chaudhry V."/>
            <person name="Patil P.B."/>
        </authorList>
    </citation>
    <scope>NUCLEOTIDE SEQUENCE [LARGE SCALE GENOMIC DNA]</scope>
    <source>
        <strain evidence="2 3">NS334</strain>
    </source>
</reference>
<dbReference type="RefSeq" id="WP_206542686.1">
    <property type="nucleotide sequence ID" value="NZ_LDTB01000145.1"/>
</dbReference>
<organism evidence="2 3">
    <name type="scientific">Sphingomonas endophytica</name>
    <dbReference type="NCBI Taxonomy" id="869719"/>
    <lineage>
        <taxon>Bacteria</taxon>
        <taxon>Pseudomonadati</taxon>
        <taxon>Pseudomonadota</taxon>
        <taxon>Alphaproteobacteria</taxon>
        <taxon>Sphingomonadales</taxon>
        <taxon>Sphingomonadaceae</taxon>
        <taxon>Sphingomonas</taxon>
    </lineage>
</organism>
<evidence type="ECO:0000256" key="1">
    <source>
        <dbReference type="SAM" id="MobiDB-lite"/>
    </source>
</evidence>
<evidence type="ECO:0000313" key="2">
    <source>
        <dbReference type="EMBL" id="KTT67888.1"/>
    </source>
</evidence>
<gene>
    <name evidence="2" type="ORF">NS334_16450</name>
</gene>
<name>A0A147HSP4_9SPHN</name>
<dbReference type="EMBL" id="LDTB01000145">
    <property type="protein sequence ID" value="KTT67888.1"/>
    <property type="molecule type" value="Genomic_DNA"/>
</dbReference>
<dbReference type="PATRIC" id="fig|869719.3.peg.821"/>
<dbReference type="Proteomes" id="UP000074310">
    <property type="component" value="Unassembled WGS sequence"/>
</dbReference>
<comment type="caution">
    <text evidence="2">The sequence shown here is derived from an EMBL/GenBank/DDBJ whole genome shotgun (WGS) entry which is preliminary data.</text>
</comment>
<keyword evidence="3" id="KW-1185">Reference proteome</keyword>
<feature type="non-terminal residue" evidence="2">
    <location>
        <position position="1"/>
    </location>
</feature>
<sequence>MYSLSYAVAYGAVFAATYVHDLMPDSSAVQRGLSDGAHDALASRSRRNALKQDASVQSGRQARAAAADESHDLHSTTARDPRAEGEVRQRVDALAGRFDGEA</sequence>
<dbReference type="AlphaFoldDB" id="A0A147HSP4"/>
<evidence type="ECO:0000313" key="3">
    <source>
        <dbReference type="Proteomes" id="UP000074310"/>
    </source>
</evidence>
<proteinExistence type="predicted"/>
<feature type="compositionally biased region" description="Basic and acidic residues" evidence="1">
    <location>
        <begin position="66"/>
        <end position="88"/>
    </location>
</feature>